<sequence length="130" mass="14358">MAVSSFLESVLVGDDHDITFEELLKTFQRYAAGFQGHGVTKGEKVLVHVDNSAENIIAMFSIVFAGAIAVVSDPLLSNDEILRRIRDSNATYILTTQSEANRFIDLLDMLDIKANFDHTCSFTGVSRSSR</sequence>
<accession>A0AC60QQ82</accession>
<protein>
    <submittedName>
        <fullName evidence="1">Uncharacterized protein</fullName>
    </submittedName>
</protein>
<comment type="caution">
    <text evidence="1">The sequence shown here is derived from an EMBL/GenBank/DDBJ whole genome shotgun (WGS) entry which is preliminary data.</text>
</comment>
<proteinExistence type="predicted"/>
<organism evidence="1 2">
    <name type="scientific">Ixodes persulcatus</name>
    <name type="common">Taiga tick</name>
    <dbReference type="NCBI Taxonomy" id="34615"/>
    <lineage>
        <taxon>Eukaryota</taxon>
        <taxon>Metazoa</taxon>
        <taxon>Ecdysozoa</taxon>
        <taxon>Arthropoda</taxon>
        <taxon>Chelicerata</taxon>
        <taxon>Arachnida</taxon>
        <taxon>Acari</taxon>
        <taxon>Parasitiformes</taxon>
        <taxon>Ixodida</taxon>
        <taxon>Ixodoidea</taxon>
        <taxon>Ixodidae</taxon>
        <taxon>Ixodinae</taxon>
        <taxon>Ixodes</taxon>
    </lineage>
</organism>
<dbReference type="EMBL" id="JABSTQ010005927">
    <property type="protein sequence ID" value="KAG0438263.1"/>
    <property type="molecule type" value="Genomic_DNA"/>
</dbReference>
<gene>
    <name evidence="1" type="ORF">HPB47_017090</name>
</gene>
<name>A0AC60QQ82_IXOPE</name>
<dbReference type="Proteomes" id="UP000805193">
    <property type="component" value="Unassembled WGS sequence"/>
</dbReference>
<evidence type="ECO:0000313" key="1">
    <source>
        <dbReference type="EMBL" id="KAG0438263.1"/>
    </source>
</evidence>
<reference evidence="1 2" key="1">
    <citation type="journal article" date="2020" name="Cell">
        <title>Large-Scale Comparative Analyses of Tick Genomes Elucidate Their Genetic Diversity and Vector Capacities.</title>
        <authorList>
            <consortium name="Tick Genome and Microbiome Consortium (TIGMIC)"/>
            <person name="Jia N."/>
            <person name="Wang J."/>
            <person name="Shi W."/>
            <person name="Du L."/>
            <person name="Sun Y."/>
            <person name="Zhan W."/>
            <person name="Jiang J.F."/>
            <person name="Wang Q."/>
            <person name="Zhang B."/>
            <person name="Ji P."/>
            <person name="Bell-Sakyi L."/>
            <person name="Cui X.M."/>
            <person name="Yuan T.T."/>
            <person name="Jiang B.G."/>
            <person name="Yang W.F."/>
            <person name="Lam T.T."/>
            <person name="Chang Q.C."/>
            <person name="Ding S.J."/>
            <person name="Wang X.J."/>
            <person name="Zhu J.G."/>
            <person name="Ruan X.D."/>
            <person name="Zhao L."/>
            <person name="Wei J.T."/>
            <person name="Ye R.Z."/>
            <person name="Que T.C."/>
            <person name="Du C.H."/>
            <person name="Zhou Y.H."/>
            <person name="Cheng J.X."/>
            <person name="Dai P.F."/>
            <person name="Guo W.B."/>
            <person name="Han X.H."/>
            <person name="Huang E.J."/>
            <person name="Li L.F."/>
            <person name="Wei W."/>
            <person name="Gao Y.C."/>
            <person name="Liu J.Z."/>
            <person name="Shao H.Z."/>
            <person name="Wang X."/>
            <person name="Wang C.C."/>
            <person name="Yang T.C."/>
            <person name="Huo Q.B."/>
            <person name="Li W."/>
            <person name="Chen H.Y."/>
            <person name="Chen S.E."/>
            <person name="Zhou L.G."/>
            <person name="Ni X.B."/>
            <person name="Tian J.H."/>
            <person name="Sheng Y."/>
            <person name="Liu T."/>
            <person name="Pan Y.S."/>
            <person name="Xia L.Y."/>
            <person name="Li J."/>
            <person name="Zhao F."/>
            <person name="Cao W.C."/>
        </authorList>
    </citation>
    <scope>NUCLEOTIDE SEQUENCE [LARGE SCALE GENOMIC DNA]</scope>
    <source>
        <strain evidence="1">Iper-2018</strain>
    </source>
</reference>
<evidence type="ECO:0000313" key="2">
    <source>
        <dbReference type="Proteomes" id="UP000805193"/>
    </source>
</evidence>
<keyword evidence="2" id="KW-1185">Reference proteome</keyword>